<dbReference type="AlphaFoldDB" id="V5DPS5"/>
<dbReference type="RefSeq" id="WP_023496033.1">
    <property type="nucleotide sequence ID" value="NZ_AYLO01000124.1"/>
</dbReference>
<dbReference type="SUPFAM" id="SSF53681">
    <property type="entry name" value="Aspartate/glutamate racemase"/>
    <property type="match status" value="2"/>
</dbReference>
<dbReference type="InterPro" id="IPR001920">
    <property type="entry name" value="Asp/Glu_race"/>
</dbReference>
<dbReference type="InterPro" id="IPR015942">
    <property type="entry name" value="Asp/Glu/hydantoin_racemase"/>
</dbReference>
<dbReference type="GO" id="GO:0071555">
    <property type="term" value="P:cell wall organization"/>
    <property type="evidence" value="ECO:0007669"/>
    <property type="project" value="UniProtKB-KW"/>
</dbReference>
<dbReference type="eggNOG" id="COG0796">
    <property type="taxonomic scope" value="Bacteria"/>
</dbReference>
<proteinExistence type="inferred from homology"/>
<evidence type="ECO:0000256" key="6">
    <source>
        <dbReference type="ARBA" id="ARBA00023316"/>
    </source>
</evidence>
<keyword evidence="10" id="KW-1185">Reference proteome</keyword>
<evidence type="ECO:0000256" key="1">
    <source>
        <dbReference type="ARBA" id="ARBA00001602"/>
    </source>
</evidence>
<keyword evidence="4 8" id="KW-0573">Peptidoglycan synthesis</keyword>
<evidence type="ECO:0000313" key="9">
    <source>
        <dbReference type="EMBL" id="ESS69436.1"/>
    </source>
</evidence>
<feature type="binding site" evidence="8">
    <location>
        <begin position="185"/>
        <end position="186"/>
    </location>
    <ligand>
        <name>substrate</name>
    </ligand>
</feature>
<dbReference type="PANTHER" id="PTHR21198:SF2">
    <property type="entry name" value="GLUTAMATE RACEMASE"/>
    <property type="match status" value="1"/>
</dbReference>
<dbReference type="PROSITE" id="PS00923">
    <property type="entry name" value="ASP_GLU_RACEMASE_1"/>
    <property type="match status" value="1"/>
</dbReference>
<keyword evidence="5 8" id="KW-0413">Isomerase</keyword>
<feature type="binding site" evidence="8">
    <location>
        <begin position="43"/>
        <end position="44"/>
    </location>
    <ligand>
        <name>substrate</name>
    </ligand>
</feature>
<dbReference type="InterPro" id="IPR004391">
    <property type="entry name" value="Glu_race"/>
</dbReference>
<dbReference type="HAMAP" id="MF_00258">
    <property type="entry name" value="Glu_racemase"/>
    <property type="match status" value="1"/>
</dbReference>
<feature type="binding site" evidence="8">
    <location>
        <begin position="75"/>
        <end position="76"/>
    </location>
    <ligand>
        <name>substrate</name>
    </ligand>
</feature>
<evidence type="ECO:0000256" key="8">
    <source>
        <dbReference type="HAMAP-Rule" id="MF_00258"/>
    </source>
</evidence>
<dbReference type="Gene3D" id="3.40.50.1860">
    <property type="match status" value="2"/>
</dbReference>
<organism evidence="9 10">
    <name type="scientific">Methyloglobulus morosus KoM1</name>
    <dbReference type="NCBI Taxonomy" id="1116472"/>
    <lineage>
        <taxon>Bacteria</taxon>
        <taxon>Pseudomonadati</taxon>
        <taxon>Pseudomonadota</taxon>
        <taxon>Gammaproteobacteria</taxon>
        <taxon>Methylococcales</taxon>
        <taxon>Methylococcaceae</taxon>
        <taxon>Methyloglobulus</taxon>
    </lineage>
</organism>
<evidence type="ECO:0000313" key="10">
    <source>
        <dbReference type="Proteomes" id="UP000017842"/>
    </source>
</evidence>
<comment type="similarity">
    <text evidence="8">Belongs to the aspartate/glutamate racemases family.</text>
</comment>
<dbReference type="PATRIC" id="fig|1116472.3.peg.3398"/>
<comment type="function">
    <text evidence="8">Provides the (R)-glutamate required for cell wall biosynthesis.</text>
</comment>
<evidence type="ECO:0000256" key="5">
    <source>
        <dbReference type="ARBA" id="ARBA00023235"/>
    </source>
</evidence>
<dbReference type="GO" id="GO:0008360">
    <property type="term" value="P:regulation of cell shape"/>
    <property type="evidence" value="ECO:0007669"/>
    <property type="project" value="UniProtKB-KW"/>
</dbReference>
<gene>
    <name evidence="8 9" type="primary">murI</name>
    <name evidence="9" type="ORF">MGMO_134c00110</name>
</gene>
<dbReference type="PANTHER" id="PTHR21198">
    <property type="entry name" value="GLUTAMATE RACEMASE"/>
    <property type="match status" value="1"/>
</dbReference>
<dbReference type="GO" id="GO:0008881">
    <property type="term" value="F:glutamate racemase activity"/>
    <property type="evidence" value="ECO:0007669"/>
    <property type="project" value="UniProtKB-UniRule"/>
</dbReference>
<keyword evidence="6 8" id="KW-0961">Cell wall biogenesis/degradation</keyword>
<dbReference type="FunFam" id="3.40.50.1860:FF:000002">
    <property type="entry name" value="Glutamate racemase"/>
    <property type="match status" value="1"/>
</dbReference>
<dbReference type="Pfam" id="PF01177">
    <property type="entry name" value="Asp_Glu_race"/>
    <property type="match status" value="1"/>
</dbReference>
<evidence type="ECO:0000256" key="4">
    <source>
        <dbReference type="ARBA" id="ARBA00022984"/>
    </source>
</evidence>
<dbReference type="EMBL" id="AYLO01000124">
    <property type="protein sequence ID" value="ESS69436.1"/>
    <property type="molecule type" value="Genomic_DNA"/>
</dbReference>
<name>V5DPS5_9GAMM</name>
<evidence type="ECO:0000256" key="3">
    <source>
        <dbReference type="ARBA" id="ARBA00022960"/>
    </source>
</evidence>
<feature type="active site" description="Proton donor/acceptor" evidence="8">
    <location>
        <position position="74"/>
    </location>
</feature>
<keyword evidence="3 8" id="KW-0133">Cell shape</keyword>
<dbReference type="UniPathway" id="UPA00219"/>
<dbReference type="OrthoDB" id="9801055at2"/>
<dbReference type="GO" id="GO:0009252">
    <property type="term" value="P:peptidoglycan biosynthetic process"/>
    <property type="evidence" value="ECO:0007669"/>
    <property type="project" value="UniProtKB-UniRule"/>
</dbReference>
<evidence type="ECO:0000256" key="7">
    <source>
        <dbReference type="ARBA" id="ARBA00070053"/>
    </source>
</evidence>
<dbReference type="PROSITE" id="PS00924">
    <property type="entry name" value="ASP_GLU_RACEMASE_2"/>
    <property type="match status" value="1"/>
</dbReference>
<feature type="binding site" evidence="8">
    <location>
        <begin position="11"/>
        <end position="12"/>
    </location>
    <ligand>
        <name>substrate</name>
    </ligand>
</feature>
<dbReference type="InterPro" id="IPR033134">
    <property type="entry name" value="Asp/Glu_racemase_AS_2"/>
</dbReference>
<comment type="caution">
    <text evidence="9">The sequence shown here is derived from an EMBL/GenBank/DDBJ whole genome shotgun (WGS) entry which is preliminary data.</text>
</comment>
<dbReference type="STRING" id="1116472.MGMO_134c00110"/>
<sequence length="268" mass="28961">MHSKYPIGVFDSGVGGLSVLREIHQLLPQEDLIYVADSAHVPYGDKSKEFILERSTTIFEFFLSQKVKAIVVACNTATAAAVKELRGIYHLPMVAMEPAVKPAAEKTQTGIVGVLATSRTINSNNFQILFARFADQALIIPQACPGLVDQVEQGDLDSVETRALVAQYVQPLLEQNADVLVLGCTHYPFLKPVIQEIAGVHVQVIDSGAAIARRLHHLLGHHGLLSDGHQIGSVQFYSSAENGIADQVISGLWGSRVKTGKMTEAVSV</sequence>
<dbReference type="EC" id="5.1.1.3" evidence="2 8"/>
<dbReference type="NCBIfam" id="TIGR00067">
    <property type="entry name" value="glut_race"/>
    <property type="match status" value="1"/>
</dbReference>
<feature type="active site" description="Proton donor/acceptor" evidence="8">
    <location>
        <position position="184"/>
    </location>
</feature>
<evidence type="ECO:0000256" key="2">
    <source>
        <dbReference type="ARBA" id="ARBA00013090"/>
    </source>
</evidence>
<reference evidence="9 10" key="1">
    <citation type="journal article" date="2013" name="Genome Announc.">
        <title>Draft Genome Sequence of the Methanotrophic Gammaproteobacterium Methyloglobulus morosus DSM 22980 Strain KoM1.</title>
        <authorList>
            <person name="Poehlein A."/>
            <person name="Deutzmann J.S."/>
            <person name="Daniel R."/>
            <person name="Simeonova D.D."/>
        </authorList>
    </citation>
    <scope>NUCLEOTIDE SEQUENCE [LARGE SCALE GENOMIC DNA]</scope>
    <source>
        <strain evidence="9 10">KoM1</strain>
    </source>
</reference>
<dbReference type="Proteomes" id="UP000017842">
    <property type="component" value="Unassembled WGS sequence"/>
</dbReference>
<dbReference type="InterPro" id="IPR018187">
    <property type="entry name" value="Asp/Glu_racemase_AS_1"/>
</dbReference>
<comment type="catalytic activity">
    <reaction evidence="1 8">
        <text>L-glutamate = D-glutamate</text>
        <dbReference type="Rhea" id="RHEA:12813"/>
        <dbReference type="ChEBI" id="CHEBI:29985"/>
        <dbReference type="ChEBI" id="CHEBI:29986"/>
        <dbReference type="EC" id="5.1.1.3"/>
    </reaction>
</comment>
<protein>
    <recommendedName>
        <fullName evidence="7 8">Glutamate racemase</fullName>
        <ecNumber evidence="2 8">5.1.1.3</ecNumber>
    </recommendedName>
</protein>
<comment type="pathway">
    <text evidence="8">Cell wall biogenesis; peptidoglycan biosynthesis.</text>
</comment>
<accession>V5DPS5</accession>